<dbReference type="SUPFAM" id="SSF46785">
    <property type="entry name" value="Winged helix' DNA-binding domain"/>
    <property type="match status" value="1"/>
</dbReference>
<dbReference type="GO" id="GO:0003677">
    <property type="term" value="F:DNA binding"/>
    <property type="evidence" value="ECO:0007669"/>
    <property type="project" value="UniProtKB-KW"/>
</dbReference>
<evidence type="ECO:0000256" key="4">
    <source>
        <dbReference type="ARBA" id="ARBA00023163"/>
    </source>
</evidence>
<evidence type="ECO:0000313" key="6">
    <source>
        <dbReference type="EMBL" id="SUQ60733.1"/>
    </source>
</evidence>
<dbReference type="Pfam" id="PF03466">
    <property type="entry name" value="LysR_substrate"/>
    <property type="match status" value="1"/>
</dbReference>
<dbReference type="InterPro" id="IPR005119">
    <property type="entry name" value="LysR_subst-bd"/>
</dbReference>
<dbReference type="InterPro" id="IPR000847">
    <property type="entry name" value="LysR_HTH_N"/>
</dbReference>
<accession>A0A380SSN9</accession>
<evidence type="ECO:0000259" key="5">
    <source>
        <dbReference type="PROSITE" id="PS50931"/>
    </source>
</evidence>
<dbReference type="CDD" id="cd08445">
    <property type="entry name" value="PBP2_BenM_CatM_CatR"/>
    <property type="match status" value="1"/>
</dbReference>
<feature type="domain" description="HTH lysR-type" evidence="5">
    <location>
        <begin position="1"/>
        <end position="57"/>
    </location>
</feature>
<sequence length="294" mass="32937">MELRHLRYFRVLAQTLNFTRAAEQLHIAQPPLSRQIRQLEETLGVELLERGRPLRLTEAGRFFHEQSAALLDQLEQIAEGTRRIANSERQWLRIGFAPSTLYDLLPELIRQLRRNEEMELGLQEMITLQQVEALKAGRIDVGFGRIHIKDPAIEQVLLREEPLVVALPCGHPLLGQPLDLKRLADEPFVLYPANPRPSYADHIMALFTAQGVNIKVIQWTNELQTALGLVAAGLGITLVPASVQSQHRADIVYAPLSEKTAVSPIILSRRAGDNSPQVRQCLSLVAQMNTGPQG</sequence>
<dbReference type="PRINTS" id="PR00039">
    <property type="entry name" value="HTHLYSR"/>
</dbReference>
<evidence type="ECO:0000313" key="7">
    <source>
        <dbReference type="Proteomes" id="UP000255177"/>
    </source>
</evidence>
<comment type="similarity">
    <text evidence="1">Belongs to the LysR transcriptional regulatory family.</text>
</comment>
<dbReference type="GO" id="GO:0003700">
    <property type="term" value="F:DNA-binding transcription factor activity"/>
    <property type="evidence" value="ECO:0007669"/>
    <property type="project" value="InterPro"/>
</dbReference>
<name>A0A380SSN9_9PSED</name>
<dbReference type="FunFam" id="1.10.10.10:FF:000001">
    <property type="entry name" value="LysR family transcriptional regulator"/>
    <property type="match status" value="1"/>
</dbReference>
<dbReference type="InterPro" id="IPR036388">
    <property type="entry name" value="WH-like_DNA-bd_sf"/>
</dbReference>
<dbReference type="AlphaFoldDB" id="A0A380SSN9"/>
<evidence type="ECO:0000256" key="3">
    <source>
        <dbReference type="ARBA" id="ARBA00023125"/>
    </source>
</evidence>
<dbReference type="Gene3D" id="1.10.10.10">
    <property type="entry name" value="Winged helix-like DNA-binding domain superfamily/Winged helix DNA-binding domain"/>
    <property type="match status" value="1"/>
</dbReference>
<dbReference type="SUPFAM" id="SSF53850">
    <property type="entry name" value="Periplasmic binding protein-like II"/>
    <property type="match status" value="1"/>
</dbReference>
<dbReference type="Gene3D" id="3.40.190.10">
    <property type="entry name" value="Periplasmic binding protein-like II"/>
    <property type="match status" value="2"/>
</dbReference>
<gene>
    <name evidence="6" type="primary">catR</name>
    <name evidence="6" type="ORF">CCOS864_00137</name>
</gene>
<protein>
    <submittedName>
        <fullName evidence="6">HTH-type transcriptional regulator CatR</fullName>
    </submittedName>
</protein>
<dbReference type="PROSITE" id="PS50931">
    <property type="entry name" value="HTH_LYSR"/>
    <property type="match status" value="1"/>
</dbReference>
<dbReference type="Proteomes" id="UP000255177">
    <property type="component" value="Unassembled WGS sequence"/>
</dbReference>
<dbReference type="PANTHER" id="PTHR30346">
    <property type="entry name" value="TRANSCRIPTIONAL DUAL REGULATOR HCAR-RELATED"/>
    <property type="match status" value="1"/>
</dbReference>
<dbReference type="InterPro" id="IPR036390">
    <property type="entry name" value="WH_DNA-bd_sf"/>
</dbReference>
<dbReference type="GO" id="GO:0032993">
    <property type="term" value="C:protein-DNA complex"/>
    <property type="evidence" value="ECO:0007669"/>
    <property type="project" value="TreeGrafter"/>
</dbReference>
<proteinExistence type="inferred from homology"/>
<keyword evidence="7" id="KW-1185">Reference proteome</keyword>
<dbReference type="Pfam" id="PF00126">
    <property type="entry name" value="HTH_1"/>
    <property type="match status" value="1"/>
</dbReference>
<dbReference type="RefSeq" id="WP_115084581.1">
    <property type="nucleotide sequence ID" value="NZ_CBCSFG010000010.1"/>
</dbReference>
<keyword evidence="2" id="KW-0805">Transcription regulation</keyword>
<keyword evidence="3" id="KW-0238">DNA-binding</keyword>
<organism evidence="6 7">
    <name type="scientific">Pseudomonas wadenswilerensis</name>
    <dbReference type="NCBI Taxonomy" id="1785161"/>
    <lineage>
        <taxon>Bacteria</taxon>
        <taxon>Pseudomonadati</taxon>
        <taxon>Pseudomonadota</taxon>
        <taxon>Gammaproteobacteria</taxon>
        <taxon>Pseudomonadales</taxon>
        <taxon>Pseudomonadaceae</taxon>
        <taxon>Pseudomonas</taxon>
    </lineage>
</organism>
<dbReference type="EMBL" id="UIDD01000001">
    <property type="protein sequence ID" value="SUQ60733.1"/>
    <property type="molecule type" value="Genomic_DNA"/>
</dbReference>
<keyword evidence="4" id="KW-0804">Transcription</keyword>
<reference evidence="7" key="1">
    <citation type="submission" date="2018-07" db="EMBL/GenBank/DDBJ databases">
        <authorList>
            <person name="Blom J."/>
        </authorList>
    </citation>
    <scope>NUCLEOTIDE SEQUENCE [LARGE SCALE GENOMIC DNA]</scope>
    <source>
        <strain evidence="7">CCOS 864</strain>
    </source>
</reference>
<evidence type="ECO:0000256" key="1">
    <source>
        <dbReference type="ARBA" id="ARBA00009437"/>
    </source>
</evidence>
<dbReference type="PANTHER" id="PTHR30346:SF17">
    <property type="entry name" value="LYSR FAMILY TRANSCRIPTIONAL REGULATOR"/>
    <property type="match status" value="1"/>
</dbReference>
<evidence type="ECO:0000256" key="2">
    <source>
        <dbReference type="ARBA" id="ARBA00023015"/>
    </source>
</evidence>